<dbReference type="CDD" id="cd10917">
    <property type="entry name" value="CE4_NodB_like_6s_7s"/>
    <property type="match status" value="1"/>
</dbReference>
<feature type="region of interest" description="Disordered" evidence="1">
    <location>
        <begin position="51"/>
        <end position="92"/>
    </location>
</feature>
<dbReference type="InterPro" id="IPR011330">
    <property type="entry name" value="Glyco_hydro/deAcase_b/a-brl"/>
</dbReference>
<feature type="compositionally biased region" description="Low complexity" evidence="1">
    <location>
        <begin position="54"/>
        <end position="89"/>
    </location>
</feature>
<evidence type="ECO:0000256" key="1">
    <source>
        <dbReference type="SAM" id="MobiDB-lite"/>
    </source>
</evidence>
<sequence>MPIGRLQWPGYPRSRDTLSVMSQPAGRGTSRRQFLAVAGTAAATGLAGCGTGGSTPSAPPASSGATPSPFAPALGGTSGETAAASSAAGAAGGPELVPGGAAAAVTHGPRDRSRVALTFHLGPHEAGQDLSLAHQLLTDAARLSAPITVFAVGQWLDQHRDLVPVILAAGNELANHTYTHPALTTLPADRVTAEITGCRDVLARLAPTQGRYFRPSGTSTATPLILTEAGAAGYRTVVDFDVDPLDYTSPGADTVVARVRAGTRPGSIVSMHFGYPGTVSAFPRIVANLRTAGLTPVPVHDLLT</sequence>
<protein>
    <submittedName>
        <fullName evidence="3">Twin-arginine translocation pathway signal</fullName>
    </submittedName>
</protein>
<dbReference type="SUPFAM" id="SSF88713">
    <property type="entry name" value="Glycoside hydrolase/deacetylase"/>
    <property type="match status" value="1"/>
</dbReference>
<evidence type="ECO:0000313" key="4">
    <source>
        <dbReference type="Proteomes" id="UP000001937"/>
    </source>
</evidence>
<feature type="domain" description="NodB homology" evidence="2">
    <location>
        <begin position="113"/>
        <end position="297"/>
    </location>
</feature>
<dbReference type="InterPro" id="IPR006311">
    <property type="entry name" value="TAT_signal"/>
</dbReference>
<dbReference type="AlphaFoldDB" id="Q2JGN6"/>
<dbReference type="PANTHER" id="PTHR10587">
    <property type="entry name" value="GLYCOSYL TRANSFERASE-RELATED"/>
    <property type="match status" value="1"/>
</dbReference>
<feature type="region of interest" description="Disordered" evidence="1">
    <location>
        <begin position="1"/>
        <end position="28"/>
    </location>
</feature>
<gene>
    <name evidence="3" type="ordered locus">Francci3_0164</name>
</gene>
<organism evidence="3 4">
    <name type="scientific">Frankia casuarinae (strain DSM 45818 / CECT 9043 / HFP020203 / CcI3)</name>
    <dbReference type="NCBI Taxonomy" id="106370"/>
    <lineage>
        <taxon>Bacteria</taxon>
        <taxon>Bacillati</taxon>
        <taxon>Actinomycetota</taxon>
        <taxon>Actinomycetes</taxon>
        <taxon>Frankiales</taxon>
        <taxon>Frankiaceae</taxon>
        <taxon>Frankia</taxon>
    </lineage>
</organism>
<reference evidence="3 4" key="1">
    <citation type="journal article" date="2007" name="Genome Res.">
        <title>Genome characteristics of facultatively symbiotic Frankia sp. strains reflect host range and host plant biogeography.</title>
        <authorList>
            <person name="Normand P."/>
            <person name="Lapierre P."/>
            <person name="Tisa L.S."/>
            <person name="Gogarten J.P."/>
            <person name="Alloisio N."/>
            <person name="Bagnarol E."/>
            <person name="Bassi C.A."/>
            <person name="Berry A.M."/>
            <person name="Bickhart D.M."/>
            <person name="Choisne N."/>
            <person name="Couloux A."/>
            <person name="Cournoyer B."/>
            <person name="Cruveiller S."/>
            <person name="Daubin V."/>
            <person name="Demange N."/>
            <person name="Francino M.P."/>
            <person name="Goltsman E."/>
            <person name="Huang Y."/>
            <person name="Kopp O.R."/>
            <person name="Labarre L."/>
            <person name="Lapidus A."/>
            <person name="Lavire C."/>
            <person name="Marechal J."/>
            <person name="Martinez M."/>
            <person name="Mastronunzio J.E."/>
            <person name="Mullin B.C."/>
            <person name="Niemann J."/>
            <person name="Pujic P."/>
            <person name="Rawnsley T."/>
            <person name="Rouy Z."/>
            <person name="Schenowitz C."/>
            <person name="Sellstedt A."/>
            <person name="Tavares F."/>
            <person name="Tomkins J.P."/>
            <person name="Vallenet D."/>
            <person name="Valverde C."/>
            <person name="Wall L.G."/>
            <person name="Wang Y."/>
            <person name="Medigue C."/>
            <person name="Benson D.R."/>
        </authorList>
    </citation>
    <scope>NUCLEOTIDE SEQUENCE [LARGE SCALE GENOMIC DNA]</scope>
    <source>
        <strain evidence="4">DSM 45818 / CECT 9043 / CcI3</strain>
    </source>
</reference>
<dbReference type="Gene3D" id="3.20.20.370">
    <property type="entry name" value="Glycoside hydrolase/deacetylase"/>
    <property type="match status" value="1"/>
</dbReference>
<dbReference type="PANTHER" id="PTHR10587:SF137">
    <property type="entry name" value="4-DEOXY-4-FORMAMIDO-L-ARABINOSE-PHOSPHOUNDECAPRENOL DEFORMYLASE ARND-RELATED"/>
    <property type="match status" value="1"/>
</dbReference>
<dbReference type="HOGENOM" id="CLU_021264_5_0_11"/>
<dbReference type="EMBL" id="CP000249">
    <property type="protein sequence ID" value="ABD09556.1"/>
    <property type="molecule type" value="Genomic_DNA"/>
</dbReference>
<evidence type="ECO:0000313" key="3">
    <source>
        <dbReference type="EMBL" id="ABD09556.1"/>
    </source>
</evidence>
<dbReference type="STRING" id="106370.Francci3_0164"/>
<dbReference type="InterPro" id="IPR002509">
    <property type="entry name" value="NODB_dom"/>
</dbReference>
<dbReference type="PROSITE" id="PS51677">
    <property type="entry name" value="NODB"/>
    <property type="match status" value="1"/>
</dbReference>
<dbReference type="KEGG" id="fra:Francci3_0164"/>
<dbReference type="InterPro" id="IPR050248">
    <property type="entry name" value="Polysacc_deacetylase_ArnD"/>
</dbReference>
<name>Q2JGN6_FRACC</name>
<accession>Q2JGN6</accession>
<dbReference type="PROSITE" id="PS51318">
    <property type="entry name" value="TAT"/>
    <property type="match status" value="1"/>
</dbReference>
<dbReference type="eggNOG" id="COG0726">
    <property type="taxonomic scope" value="Bacteria"/>
</dbReference>
<proteinExistence type="predicted"/>
<dbReference type="GO" id="GO:0016810">
    <property type="term" value="F:hydrolase activity, acting on carbon-nitrogen (but not peptide) bonds"/>
    <property type="evidence" value="ECO:0007669"/>
    <property type="project" value="InterPro"/>
</dbReference>
<dbReference type="Pfam" id="PF01522">
    <property type="entry name" value="Polysacc_deac_1"/>
    <property type="match status" value="1"/>
</dbReference>
<keyword evidence="4" id="KW-1185">Reference proteome</keyword>
<dbReference type="GO" id="GO:0005975">
    <property type="term" value="P:carbohydrate metabolic process"/>
    <property type="evidence" value="ECO:0007669"/>
    <property type="project" value="InterPro"/>
</dbReference>
<evidence type="ECO:0000259" key="2">
    <source>
        <dbReference type="PROSITE" id="PS51677"/>
    </source>
</evidence>
<dbReference type="PhylomeDB" id="Q2JGN6"/>
<dbReference type="Proteomes" id="UP000001937">
    <property type="component" value="Chromosome"/>
</dbReference>